<dbReference type="RefSeq" id="WP_011770906.1">
    <property type="nucleotide sequence ID" value="NC_008709.1"/>
</dbReference>
<keyword evidence="1" id="KW-0472">Membrane</keyword>
<dbReference type="KEGG" id="pin:Ping_2631"/>
<proteinExistence type="predicted"/>
<evidence type="ECO:0000313" key="3">
    <source>
        <dbReference type="Proteomes" id="UP000000639"/>
    </source>
</evidence>
<feature type="transmembrane region" description="Helical" evidence="1">
    <location>
        <begin position="20"/>
        <end position="49"/>
    </location>
</feature>
<evidence type="ECO:0000256" key="1">
    <source>
        <dbReference type="SAM" id="Phobius"/>
    </source>
</evidence>
<dbReference type="eggNOG" id="ENOG50332F0">
    <property type="taxonomic scope" value="Bacteria"/>
</dbReference>
<protein>
    <submittedName>
        <fullName evidence="2">Lipase-like protein</fullName>
    </submittedName>
</protein>
<keyword evidence="3" id="KW-1185">Reference proteome</keyword>
<dbReference type="Pfam" id="PF14333">
    <property type="entry name" value="DUF4389"/>
    <property type="match status" value="1"/>
</dbReference>
<dbReference type="HOGENOM" id="CLU_147995_1_1_6"/>
<dbReference type="EMBL" id="CP000510">
    <property type="protein sequence ID" value="ABM04349.1"/>
    <property type="molecule type" value="Genomic_DNA"/>
</dbReference>
<dbReference type="AlphaFoldDB" id="A1SXY4"/>
<dbReference type="STRING" id="357804.Ping_2631"/>
<dbReference type="InterPro" id="IPR025498">
    <property type="entry name" value="DUF4389"/>
</dbReference>
<dbReference type="OrthoDB" id="5766995at2"/>
<dbReference type="Proteomes" id="UP000000639">
    <property type="component" value="Chromosome"/>
</dbReference>
<keyword evidence="1" id="KW-0812">Transmembrane</keyword>
<sequence length="92" mass="10993">MNDENEQQHYKNRSVWLRGLFMLIFIFFMGVTKFVTVVVVGFQFLVILFTAEKNNNLLNFGKSLSVYEYQVMLYLTYNSEFKPFPMGDWPKE</sequence>
<accession>A1SXY4</accession>
<gene>
    <name evidence="2" type="ordered locus">Ping_2631</name>
</gene>
<evidence type="ECO:0000313" key="2">
    <source>
        <dbReference type="EMBL" id="ABM04349.1"/>
    </source>
</evidence>
<name>A1SXY4_PSYIN</name>
<reference evidence="2 3" key="1">
    <citation type="submission" date="2007-01" db="EMBL/GenBank/DDBJ databases">
        <title>Complete sequence of Psychromonas ingrahamii 37.</title>
        <authorList>
            <consortium name="US DOE Joint Genome Institute"/>
            <person name="Copeland A."/>
            <person name="Lucas S."/>
            <person name="Lapidus A."/>
            <person name="Barry K."/>
            <person name="Detter J.C."/>
            <person name="Glavina del Rio T."/>
            <person name="Hammon N."/>
            <person name="Israni S."/>
            <person name="Dalin E."/>
            <person name="Tice H."/>
            <person name="Pitluck S."/>
            <person name="Thompson L.S."/>
            <person name="Brettin T."/>
            <person name="Bruce D."/>
            <person name="Han C."/>
            <person name="Tapia R."/>
            <person name="Schmutz J."/>
            <person name="Larimer F."/>
            <person name="Land M."/>
            <person name="Hauser L."/>
            <person name="Kyrpides N."/>
            <person name="Ivanova N."/>
            <person name="Staley J."/>
            <person name="Richardson P."/>
        </authorList>
    </citation>
    <scope>NUCLEOTIDE SEQUENCE [LARGE SCALE GENOMIC DNA]</scope>
    <source>
        <strain evidence="2 3">37</strain>
    </source>
</reference>
<keyword evidence="1" id="KW-1133">Transmembrane helix</keyword>
<organism evidence="2 3">
    <name type="scientific">Psychromonas ingrahamii (strain DSM 17664 / CCUG 51855 / 37)</name>
    <dbReference type="NCBI Taxonomy" id="357804"/>
    <lineage>
        <taxon>Bacteria</taxon>
        <taxon>Pseudomonadati</taxon>
        <taxon>Pseudomonadota</taxon>
        <taxon>Gammaproteobacteria</taxon>
        <taxon>Alteromonadales</taxon>
        <taxon>Psychromonadaceae</taxon>
        <taxon>Psychromonas</taxon>
    </lineage>
</organism>